<organism evidence="4 5">
    <name type="scientific">Apiospora saccharicola</name>
    <dbReference type="NCBI Taxonomy" id="335842"/>
    <lineage>
        <taxon>Eukaryota</taxon>
        <taxon>Fungi</taxon>
        <taxon>Dikarya</taxon>
        <taxon>Ascomycota</taxon>
        <taxon>Pezizomycotina</taxon>
        <taxon>Sordariomycetes</taxon>
        <taxon>Xylariomycetidae</taxon>
        <taxon>Amphisphaeriales</taxon>
        <taxon>Apiosporaceae</taxon>
        <taxon>Apiospora</taxon>
    </lineage>
</organism>
<feature type="region of interest" description="Disordered" evidence="2">
    <location>
        <begin position="1"/>
        <end position="22"/>
    </location>
</feature>
<dbReference type="SUPFAM" id="SSF89372">
    <property type="entry name" value="Fucose-specific lectin"/>
    <property type="match status" value="1"/>
</dbReference>
<protein>
    <recommendedName>
        <fullName evidence="6">Fucose-specific lectin</fullName>
    </recommendedName>
</protein>
<dbReference type="Proteomes" id="UP001446871">
    <property type="component" value="Unassembled WGS sequence"/>
</dbReference>
<dbReference type="Gene3D" id="2.120.10.70">
    <property type="entry name" value="Fucose-specific lectin"/>
    <property type="match status" value="1"/>
</dbReference>
<keyword evidence="3" id="KW-1133">Transmembrane helix</keyword>
<reference evidence="4 5" key="1">
    <citation type="submission" date="2023-01" db="EMBL/GenBank/DDBJ databases">
        <title>Analysis of 21 Apiospora genomes using comparative genomics revels a genus with tremendous synthesis potential of carbohydrate active enzymes and secondary metabolites.</title>
        <authorList>
            <person name="Sorensen T."/>
        </authorList>
    </citation>
    <scope>NUCLEOTIDE SEQUENCE [LARGE SCALE GENOMIC DNA]</scope>
    <source>
        <strain evidence="4 5">CBS 83171</strain>
    </source>
</reference>
<evidence type="ECO:0000313" key="5">
    <source>
        <dbReference type="Proteomes" id="UP001446871"/>
    </source>
</evidence>
<feature type="region of interest" description="Disordered" evidence="2">
    <location>
        <begin position="68"/>
        <end position="104"/>
    </location>
</feature>
<comment type="similarity">
    <text evidence="1">Belongs to the fungal fucose-specific lectin family.</text>
</comment>
<evidence type="ECO:0000256" key="2">
    <source>
        <dbReference type="SAM" id="MobiDB-lite"/>
    </source>
</evidence>
<gene>
    <name evidence="4" type="ORF">PG996_006345</name>
</gene>
<name>A0ABR1VQ47_9PEZI</name>
<proteinExistence type="inferred from homology"/>
<evidence type="ECO:0000313" key="4">
    <source>
        <dbReference type="EMBL" id="KAK8072997.1"/>
    </source>
</evidence>
<accession>A0ABR1VQ47</accession>
<keyword evidence="5" id="KW-1185">Reference proteome</keyword>
<keyword evidence="3" id="KW-0812">Transmembrane</keyword>
<evidence type="ECO:0008006" key="6">
    <source>
        <dbReference type="Google" id="ProtNLM"/>
    </source>
</evidence>
<feature type="transmembrane region" description="Helical" evidence="3">
    <location>
        <begin position="135"/>
        <end position="158"/>
    </location>
</feature>
<sequence>MEVSPVEAPNANAHAPVRAPQQEYWDEKIYVEPEQIQPQHNAAGPSNASVMSEKSAAIAAMNDYQHPGLRRSGTGGTIPEPAPAYMKGDVASPQQQQQQQQQSTFLYKDEHGYSKGDIPQAAVDRQIFGLSKKTFILAVSGLALFLVILLAVILGITLGRGGSADKNAGGAGVLGLLEGSKLSAMNWTDATSGVDHSAVFYQHESNALMMSVRDSTSQQWRSINVTASVMNTTKAIGLSILPGTPLACVTNAFQQSCYYLNSDRRVAEIYNVAPTLDQWQTGVFSAKVQARAAPDSRIAAVWQICQNCSNSILVAWQDVNGQDIKLGNFTAGDWVQGPTLFESAAPGAGLALSSFTDFRGTSPTGTDPNALRIYTASGANLVELLNGPETNFNWGIGNFKNPVTSGLSINPSPDIASITYGNNGWDNNLVTFLGPKGRLMSAVYRGSGWSVQPASLGGAPASAVDGFSSVTATQSMRLYALSKRGDIHEFTTNSTNPFLLTWSGVVNV</sequence>
<evidence type="ECO:0000256" key="1">
    <source>
        <dbReference type="ARBA" id="ARBA00009042"/>
    </source>
</evidence>
<dbReference type="EMBL" id="JAQQWM010000003">
    <property type="protein sequence ID" value="KAK8072997.1"/>
    <property type="molecule type" value="Genomic_DNA"/>
</dbReference>
<dbReference type="InterPro" id="IPR012475">
    <property type="entry name" value="Fungal_lectin"/>
</dbReference>
<dbReference type="Pfam" id="PF07938">
    <property type="entry name" value="Fungal_lectin"/>
    <property type="match status" value="1"/>
</dbReference>
<comment type="caution">
    <text evidence="4">The sequence shown here is derived from an EMBL/GenBank/DDBJ whole genome shotgun (WGS) entry which is preliminary data.</text>
</comment>
<evidence type="ECO:0000256" key="3">
    <source>
        <dbReference type="SAM" id="Phobius"/>
    </source>
</evidence>
<keyword evidence="3" id="KW-0472">Membrane</keyword>